<dbReference type="AlphaFoldDB" id="A0AAF0GBR1"/>
<dbReference type="InterPro" id="IPR006139">
    <property type="entry name" value="D-isomer_2_OHA_DH_cat_dom"/>
</dbReference>
<gene>
    <name evidence="6" type="ORF">OJY61_24035</name>
</gene>
<dbReference type="SUPFAM" id="SSF52283">
    <property type="entry name" value="Formate/glycerate dehydrogenase catalytic domain-like"/>
    <property type="match status" value="1"/>
</dbReference>
<dbReference type="GO" id="GO:0016618">
    <property type="term" value="F:hydroxypyruvate reductase [NAD(P)H] activity"/>
    <property type="evidence" value="ECO:0007669"/>
    <property type="project" value="TreeGrafter"/>
</dbReference>
<organism evidence="6 7">
    <name type="scientific">Aeromonas caviae</name>
    <name type="common">Aeromonas punctata</name>
    <dbReference type="NCBI Taxonomy" id="648"/>
    <lineage>
        <taxon>Bacteria</taxon>
        <taxon>Pseudomonadati</taxon>
        <taxon>Pseudomonadota</taxon>
        <taxon>Gammaproteobacteria</taxon>
        <taxon>Aeromonadales</taxon>
        <taxon>Aeromonadaceae</taxon>
        <taxon>Aeromonas</taxon>
    </lineage>
</organism>
<reference evidence="6" key="1">
    <citation type="submission" date="2023-04" db="EMBL/GenBank/DDBJ databases">
        <title>Whole Genome Sequence of Multi-drug resistant Aeromonas caviae as a gut pathogen in newborn.</title>
        <authorList>
            <person name="Jadhav S.V."/>
            <person name="Saroj S.D."/>
            <person name="Saha U.B."/>
            <person name="Sen S."/>
            <person name="Kher A."/>
        </authorList>
    </citation>
    <scope>NUCLEOTIDE SEQUENCE</scope>
    <source>
        <strain evidence="6">SVJ23</strain>
    </source>
</reference>
<dbReference type="Pfam" id="PF02826">
    <property type="entry name" value="2-Hacid_dh_C"/>
    <property type="match status" value="1"/>
</dbReference>
<sequence>MKLKILVTCPPMLGMREQFLPYIEKYDVEVVCANVVQTLSEKELIELLPSFDGWIIGDDPATRAVFEAGKGGRLKAAVKWGIGVDNVDFQACKDMNIPITNTPNMFGGEVADIGVGYLIALARETFFIDREIRSGHWPKNRGISLSGKKVGLVGYGDIGRSAALRLSAFGMNVIAFDPGKDVISDPGVALSVWPERIEECDFIMFTCSLNNSNRHMLNHAVLNKCKDGIRVINVARGPLIDELALCDALRSGKVHSAALDVFEIEPLPLDSYLREHPLCVLGSHNGSNTSDAVAKTNIVAIDHLMRFLGKETL</sequence>
<dbReference type="InterPro" id="IPR029753">
    <property type="entry name" value="D-isomer_DH_CS"/>
</dbReference>
<proteinExistence type="inferred from homology"/>
<dbReference type="Proteomes" id="UP001163285">
    <property type="component" value="Chromosome"/>
</dbReference>
<dbReference type="PROSITE" id="PS00671">
    <property type="entry name" value="D_2_HYDROXYACID_DH_3"/>
    <property type="match status" value="1"/>
</dbReference>
<dbReference type="InterPro" id="IPR006140">
    <property type="entry name" value="D-isomer_DH_NAD-bd"/>
</dbReference>
<evidence type="ECO:0000256" key="3">
    <source>
        <dbReference type="RuleBase" id="RU003719"/>
    </source>
</evidence>
<accession>A0AAF0GBR1</accession>
<dbReference type="CDD" id="cd12172">
    <property type="entry name" value="PGDH_like_2"/>
    <property type="match status" value="1"/>
</dbReference>
<evidence type="ECO:0000259" key="5">
    <source>
        <dbReference type="Pfam" id="PF02826"/>
    </source>
</evidence>
<dbReference type="InterPro" id="IPR050223">
    <property type="entry name" value="D-isomer_2-hydroxyacid_DH"/>
</dbReference>
<feature type="domain" description="D-isomer specific 2-hydroxyacid dehydrogenase catalytic" evidence="4">
    <location>
        <begin position="16"/>
        <end position="311"/>
    </location>
</feature>
<comment type="similarity">
    <text evidence="3">Belongs to the D-isomer specific 2-hydroxyacid dehydrogenase family.</text>
</comment>
<dbReference type="GO" id="GO:0051287">
    <property type="term" value="F:NAD binding"/>
    <property type="evidence" value="ECO:0007669"/>
    <property type="project" value="InterPro"/>
</dbReference>
<dbReference type="SUPFAM" id="SSF51735">
    <property type="entry name" value="NAD(P)-binding Rossmann-fold domains"/>
    <property type="match status" value="1"/>
</dbReference>
<dbReference type="InterPro" id="IPR036291">
    <property type="entry name" value="NAD(P)-bd_dom_sf"/>
</dbReference>
<dbReference type="GO" id="GO:0030267">
    <property type="term" value="F:glyoxylate reductase (NADPH) activity"/>
    <property type="evidence" value="ECO:0007669"/>
    <property type="project" value="TreeGrafter"/>
</dbReference>
<name>A0AAF0GBR1_AERCA</name>
<dbReference type="PANTHER" id="PTHR10996">
    <property type="entry name" value="2-HYDROXYACID DEHYDROGENASE-RELATED"/>
    <property type="match status" value="1"/>
</dbReference>
<dbReference type="Pfam" id="PF00389">
    <property type="entry name" value="2-Hacid_dh"/>
    <property type="match status" value="1"/>
</dbReference>
<evidence type="ECO:0000259" key="4">
    <source>
        <dbReference type="Pfam" id="PF00389"/>
    </source>
</evidence>
<evidence type="ECO:0000313" key="6">
    <source>
        <dbReference type="EMBL" id="WGC85829.1"/>
    </source>
</evidence>
<dbReference type="EMBL" id="CP110176">
    <property type="protein sequence ID" value="WGC85829.1"/>
    <property type="molecule type" value="Genomic_DNA"/>
</dbReference>
<dbReference type="RefSeq" id="WP_125117337.1">
    <property type="nucleotide sequence ID" value="NZ_AP019195.1"/>
</dbReference>
<evidence type="ECO:0000256" key="2">
    <source>
        <dbReference type="ARBA" id="ARBA00023027"/>
    </source>
</evidence>
<keyword evidence="1 3" id="KW-0560">Oxidoreductase</keyword>
<dbReference type="Gene3D" id="3.40.50.720">
    <property type="entry name" value="NAD(P)-binding Rossmann-like Domain"/>
    <property type="match status" value="2"/>
</dbReference>
<evidence type="ECO:0000256" key="1">
    <source>
        <dbReference type="ARBA" id="ARBA00023002"/>
    </source>
</evidence>
<feature type="domain" description="D-isomer specific 2-hydroxyacid dehydrogenase NAD-binding" evidence="5">
    <location>
        <begin position="116"/>
        <end position="286"/>
    </location>
</feature>
<protein>
    <submittedName>
        <fullName evidence="6">Phosphoglycerate dehydrogenase</fullName>
    </submittedName>
</protein>
<evidence type="ECO:0000313" key="7">
    <source>
        <dbReference type="Proteomes" id="UP001163285"/>
    </source>
</evidence>
<dbReference type="GO" id="GO:0005829">
    <property type="term" value="C:cytosol"/>
    <property type="evidence" value="ECO:0007669"/>
    <property type="project" value="TreeGrafter"/>
</dbReference>
<dbReference type="PANTHER" id="PTHR10996:SF283">
    <property type="entry name" value="GLYOXYLATE_HYDROXYPYRUVATE REDUCTASE B"/>
    <property type="match status" value="1"/>
</dbReference>
<keyword evidence="2" id="KW-0520">NAD</keyword>